<sequence>METEKLNWTRQKNEEELCRETEQWKSSLKFSDNAILFVERLLNSYVFEPDTPDLFEWLQNHKIRLHRVRAAKKEIQEEIRQHKNMLAGILESAADSCDASFLKRHAILQQKVNACTKDFKDLKADVFNYAGAILRKKRKP</sequence>
<keyword evidence="3" id="KW-1185">Reference proteome</keyword>
<protein>
    <submittedName>
        <fullName evidence="2">Uncharacterized protein</fullName>
    </submittedName>
</protein>
<comment type="caution">
    <text evidence="2">The sequence shown here is derived from an EMBL/GenBank/DDBJ whole genome shotgun (WGS) entry which is preliminary data.</text>
</comment>
<evidence type="ECO:0000313" key="2">
    <source>
        <dbReference type="EMBL" id="MBT2161503.1"/>
    </source>
</evidence>
<evidence type="ECO:0000313" key="3">
    <source>
        <dbReference type="Proteomes" id="UP000740413"/>
    </source>
</evidence>
<reference evidence="3" key="2">
    <citation type="submission" date="2023-07" db="EMBL/GenBank/DDBJ databases">
        <title>Zobellia barbeyronii sp. nov., a new marine flavobacterium, isolated from green and red algae.</title>
        <authorList>
            <person name="Nedashkovskaya O.I."/>
            <person name="Otstavnykh N."/>
            <person name="Zhukova N."/>
            <person name="Guzev K."/>
            <person name="Chausova V."/>
            <person name="Tekutyeva L."/>
            <person name="Mikhailov V."/>
            <person name="Isaeva M."/>
        </authorList>
    </citation>
    <scope>NUCLEOTIDE SEQUENCE [LARGE SCALE GENOMIC DNA]</scope>
    <source>
        <strain evidence="3">KMM 6746</strain>
    </source>
</reference>
<dbReference type="RefSeq" id="WP_214611666.1">
    <property type="nucleotide sequence ID" value="NZ_JACATN010000003.1"/>
</dbReference>
<dbReference type="Proteomes" id="UP000740413">
    <property type="component" value="Unassembled WGS sequence"/>
</dbReference>
<evidence type="ECO:0000256" key="1">
    <source>
        <dbReference type="SAM" id="Coils"/>
    </source>
</evidence>
<feature type="coiled-coil region" evidence="1">
    <location>
        <begin position="58"/>
        <end position="92"/>
    </location>
</feature>
<dbReference type="EMBL" id="JACATN010000003">
    <property type="protein sequence ID" value="MBT2161503.1"/>
    <property type="molecule type" value="Genomic_DNA"/>
</dbReference>
<organism evidence="2 3">
    <name type="scientific">Zobellia barbeyronii</name>
    <dbReference type="NCBI Taxonomy" id="2748009"/>
    <lineage>
        <taxon>Bacteria</taxon>
        <taxon>Pseudomonadati</taxon>
        <taxon>Bacteroidota</taxon>
        <taxon>Flavobacteriia</taxon>
        <taxon>Flavobacteriales</taxon>
        <taxon>Flavobacteriaceae</taxon>
        <taxon>Zobellia</taxon>
    </lineage>
</organism>
<reference evidence="2 3" key="1">
    <citation type="submission" date="2020-06" db="EMBL/GenBank/DDBJ databases">
        <authorList>
            <person name="Isaeva M.P."/>
            <person name="Chernysheva N.Y."/>
        </authorList>
    </citation>
    <scope>NUCLEOTIDE SEQUENCE [LARGE SCALE GENOMIC DNA]</scope>
    <source>
        <strain evidence="2 3">KMM 6746</strain>
    </source>
</reference>
<accession>A0ABS5WEW6</accession>
<proteinExistence type="predicted"/>
<keyword evidence="1" id="KW-0175">Coiled coil</keyword>
<name>A0ABS5WEW6_9FLAO</name>
<gene>
    <name evidence="2" type="ORF">HW347_09510</name>
</gene>